<reference evidence="3 4" key="1">
    <citation type="submission" date="2015-07" db="EMBL/GenBank/DDBJ databases">
        <title>Genome sequence of Ornatilinea apprima DSM 23815.</title>
        <authorList>
            <person name="Hemp J."/>
            <person name="Ward L.M."/>
            <person name="Pace L.A."/>
            <person name="Fischer W.W."/>
        </authorList>
    </citation>
    <scope>NUCLEOTIDE SEQUENCE [LARGE SCALE GENOMIC DNA]</scope>
    <source>
        <strain evidence="3 4">P3M-1</strain>
    </source>
</reference>
<dbReference type="CDD" id="cd21141">
    <property type="entry name" value="Cas6_III-like"/>
    <property type="match status" value="1"/>
</dbReference>
<dbReference type="Pfam" id="PF19308">
    <property type="entry name" value="CRISPR_Cas6_N"/>
    <property type="match status" value="1"/>
</dbReference>
<dbReference type="InterPro" id="IPR045648">
    <property type="entry name" value="CRISPR-assoc_Cas6-like_N"/>
</dbReference>
<evidence type="ECO:0000259" key="1">
    <source>
        <dbReference type="Pfam" id="PF10040"/>
    </source>
</evidence>
<evidence type="ECO:0000313" key="4">
    <source>
        <dbReference type="Proteomes" id="UP000050417"/>
    </source>
</evidence>
<dbReference type="Proteomes" id="UP000050417">
    <property type="component" value="Unassembled WGS sequence"/>
</dbReference>
<keyword evidence="4" id="KW-1185">Reference proteome</keyword>
<dbReference type="RefSeq" id="WP_075063697.1">
    <property type="nucleotide sequence ID" value="NZ_LGCL01000034.1"/>
</dbReference>
<dbReference type="Pfam" id="PF10040">
    <property type="entry name" value="CRISPR_Cas6"/>
    <property type="match status" value="1"/>
</dbReference>
<dbReference type="EMBL" id="LGCL01000034">
    <property type="protein sequence ID" value="KPL73726.1"/>
    <property type="molecule type" value="Genomic_DNA"/>
</dbReference>
<dbReference type="AlphaFoldDB" id="A0A0P6X2U9"/>
<dbReference type="InterPro" id="IPR045747">
    <property type="entry name" value="CRISPR-assoc_prot_Cas6_N_sf"/>
</dbReference>
<evidence type="ECO:0000259" key="2">
    <source>
        <dbReference type="Pfam" id="PF19308"/>
    </source>
</evidence>
<proteinExistence type="predicted"/>
<dbReference type="Gene3D" id="3.30.70.1900">
    <property type="match status" value="1"/>
</dbReference>
<evidence type="ECO:0000313" key="3">
    <source>
        <dbReference type="EMBL" id="KPL73726.1"/>
    </source>
</evidence>
<dbReference type="Gene3D" id="3.30.70.1890">
    <property type="match status" value="1"/>
</dbReference>
<feature type="domain" description="CRISPR-associated protein Cas6-like N-terminal" evidence="2">
    <location>
        <begin position="11"/>
        <end position="69"/>
    </location>
</feature>
<sequence>MNETPTPELLSLVLTLRPLAAPQPDRPLPNWWGRAAHTLLLATVSAADPALAARLHDDEGLKPFTASTLMGRFLRGQPLPDQTYRLRFTALTAELSAALLAAVHSGPLAPGARVELDYLPFEILAAASAEDETGWPGATTYQDLGARRLLAGSAPERRITLSFTSPVAFKSKDRTMPLPLPDLVFGSLLQKWNAFAPLSLPAELRRYASECLAISRFHLRSHGVGAKDNGLRVGAAGEITYATLNYDRYWMSLIHALGEFARFAGVGAAVSQGMGQARRLPTPGRED</sequence>
<name>A0A0P6X2U9_9CHLR</name>
<accession>A0A0P6X2U9</accession>
<feature type="domain" description="CRISPR-associated protein Cas6 C-terminal" evidence="1">
    <location>
        <begin position="161"/>
        <end position="276"/>
    </location>
</feature>
<comment type="caution">
    <text evidence="3">The sequence shown here is derived from an EMBL/GenBank/DDBJ whole genome shotgun (WGS) entry which is preliminary data.</text>
</comment>
<organism evidence="3 4">
    <name type="scientific">Ornatilinea apprima</name>
    <dbReference type="NCBI Taxonomy" id="1134406"/>
    <lineage>
        <taxon>Bacteria</taxon>
        <taxon>Bacillati</taxon>
        <taxon>Chloroflexota</taxon>
        <taxon>Anaerolineae</taxon>
        <taxon>Anaerolineales</taxon>
        <taxon>Anaerolineaceae</taxon>
        <taxon>Ornatilinea</taxon>
    </lineage>
</organism>
<dbReference type="OrthoDB" id="425607at2"/>
<protein>
    <submittedName>
        <fullName evidence="3">Uncharacterized protein</fullName>
    </submittedName>
</protein>
<dbReference type="STRING" id="1134406.ADN00_14235"/>
<gene>
    <name evidence="3" type="ORF">ADN00_14235</name>
</gene>
<dbReference type="InterPro" id="IPR019267">
    <property type="entry name" value="CRISPR-assoc_Cas6_C"/>
</dbReference>